<dbReference type="Proteomes" id="UP000031737">
    <property type="component" value="Unassembled WGS sequence"/>
</dbReference>
<accession>A0A061IZ57</accession>
<dbReference type="GO" id="GO:0005743">
    <property type="term" value="C:mitochondrial inner membrane"/>
    <property type="evidence" value="ECO:0007669"/>
    <property type="project" value="InterPro"/>
</dbReference>
<evidence type="ECO:0000313" key="2">
    <source>
        <dbReference type="EMBL" id="ESL07116.1"/>
    </source>
</evidence>
<dbReference type="SUPFAM" id="SSF48690">
    <property type="entry name" value="Epsilon subunit of mitochondrial F1F0-ATP synthase"/>
    <property type="match status" value="1"/>
</dbReference>
<dbReference type="GO" id="GO:0046933">
    <property type="term" value="F:proton-transporting ATP synthase activity, rotational mechanism"/>
    <property type="evidence" value="ECO:0007669"/>
    <property type="project" value="InterPro"/>
</dbReference>
<dbReference type="Gene3D" id="1.10.1620.20">
    <property type="entry name" value="ATP synthase, F1 complex, epsilon subunit superfamily, mitochondrial"/>
    <property type="match status" value="1"/>
</dbReference>
<protein>
    <submittedName>
        <fullName evidence="2">Uncharacterized protein</fullName>
    </submittedName>
</protein>
<dbReference type="AlphaFoldDB" id="A0A061IZ57"/>
<keyword evidence="3" id="KW-1185">Reference proteome</keyword>
<dbReference type="VEuPathDB" id="TriTrypDB:TRSC58_05201"/>
<name>A0A061IZ57_TRYRA</name>
<dbReference type="CDD" id="cd12153">
    <property type="entry name" value="F1-ATPase_epsilon"/>
    <property type="match status" value="1"/>
</dbReference>
<proteinExistence type="inferred from homology"/>
<comment type="similarity">
    <text evidence="1">Belongs to the eukaryotic ATPase epsilon family.</text>
</comment>
<dbReference type="Pfam" id="PF04627">
    <property type="entry name" value="ATP-synt_Eps"/>
    <property type="match status" value="1"/>
</dbReference>
<dbReference type="InterPro" id="IPR006721">
    <property type="entry name" value="ATP_synth_F1_esu_mt"/>
</dbReference>
<evidence type="ECO:0000256" key="1">
    <source>
        <dbReference type="ARBA" id="ARBA00009502"/>
    </source>
</evidence>
<comment type="caution">
    <text evidence="2">The sequence shown here is derived from an EMBL/GenBank/DDBJ whole genome shotgun (WGS) entry which is preliminary data.</text>
</comment>
<organism evidence="2 3">
    <name type="scientific">Trypanosoma rangeli SC58</name>
    <dbReference type="NCBI Taxonomy" id="429131"/>
    <lineage>
        <taxon>Eukaryota</taxon>
        <taxon>Discoba</taxon>
        <taxon>Euglenozoa</taxon>
        <taxon>Kinetoplastea</taxon>
        <taxon>Metakinetoplastina</taxon>
        <taxon>Trypanosomatida</taxon>
        <taxon>Trypanosomatidae</taxon>
        <taxon>Trypanosoma</taxon>
        <taxon>Herpetosoma</taxon>
    </lineage>
</organism>
<dbReference type="OrthoDB" id="269124at2759"/>
<dbReference type="EMBL" id="AUPL01005201">
    <property type="protein sequence ID" value="ESL07116.1"/>
    <property type="molecule type" value="Genomic_DNA"/>
</dbReference>
<reference evidence="2 3" key="1">
    <citation type="submission" date="2013-07" db="EMBL/GenBank/DDBJ databases">
        <authorList>
            <person name="Stoco P.H."/>
            <person name="Wagner G."/>
            <person name="Gerber A."/>
            <person name="Zaha A."/>
            <person name="Thompson C."/>
            <person name="Bartholomeu D.C."/>
            <person name="Luckemeyer D.D."/>
            <person name="Bahia D."/>
            <person name="Loreto E."/>
            <person name="Prestes E.B."/>
            <person name="Lima F.M."/>
            <person name="Rodrigues-Luiz G."/>
            <person name="Vallejo G.A."/>
            <person name="Filho J.F."/>
            <person name="Monteiro K.M."/>
            <person name="Tyler K.M."/>
            <person name="de Almeida L.G."/>
            <person name="Ortiz M.F."/>
            <person name="Siervo M.A."/>
            <person name="de Moraes M.H."/>
            <person name="Cunha O.L."/>
            <person name="Mendonca-Neto R."/>
            <person name="Silva R."/>
            <person name="Teixeira S.M."/>
            <person name="Murta S.M."/>
            <person name="Sincero T.C."/>
            <person name="Mendes T.A."/>
            <person name="Urmenyi T.P."/>
            <person name="Silva V.G."/>
            <person name="da Rocha W.D."/>
            <person name="Andersson B."/>
            <person name="Romanha A.J."/>
            <person name="Steindel M."/>
            <person name="de Vasconcelos A.T."/>
            <person name="Grisard E.C."/>
        </authorList>
    </citation>
    <scope>NUCLEOTIDE SEQUENCE [LARGE SCALE GENOMIC DNA]</scope>
    <source>
        <strain evidence="2 3">SC58</strain>
    </source>
</reference>
<gene>
    <name evidence="2" type="ORF">TRSC58_05201</name>
</gene>
<sequence length="75" mass="8465">MMRRSSTLLNATWREQGISYLKYLNVCTEALHSAVKESRRAKYERYSAPGYVAQKPDGAGGVEVINNVPSHTNEY</sequence>
<dbReference type="GO" id="GO:0045259">
    <property type="term" value="C:proton-transporting ATP synthase complex"/>
    <property type="evidence" value="ECO:0007669"/>
    <property type="project" value="InterPro"/>
</dbReference>
<dbReference type="InterPro" id="IPR036742">
    <property type="entry name" value="ATP_synth_F1_esu_sf_mt"/>
</dbReference>
<evidence type="ECO:0000313" key="3">
    <source>
        <dbReference type="Proteomes" id="UP000031737"/>
    </source>
</evidence>